<evidence type="ECO:0000259" key="6">
    <source>
        <dbReference type="Pfam" id="PF13656"/>
    </source>
</evidence>
<dbReference type="PANTHER" id="PTHR13946:SF16">
    <property type="entry name" value="DNA-DIRECTED RNA POLYMERASE II SUBUNIT RPB11"/>
    <property type="match status" value="1"/>
</dbReference>
<dbReference type="PROSITE" id="PS01154">
    <property type="entry name" value="RNA_POL_L_13KD"/>
    <property type="match status" value="1"/>
</dbReference>
<dbReference type="Pfam" id="PF13656">
    <property type="entry name" value="RNA_pol_L_2"/>
    <property type="match status" value="1"/>
</dbReference>
<dbReference type="Gene3D" id="3.30.1360.10">
    <property type="entry name" value="RNA polymerase, RBP11-like subunit"/>
    <property type="match status" value="1"/>
</dbReference>
<sequence>MSNAPDHFAAVVLPDGVQKLSYERDIKIENAGTLSIEREDHTLGNLVRMQLLRDPKVTYVAYKQPHPLEHHIVIRVHTQQSRTVGDGAPPYLPTDAIATALEDLNAEINLISEKLSEALEAAQTDMDHDQYR</sequence>
<dbReference type="PANTHER" id="PTHR13946">
    <property type="entry name" value="DNA-DIRECTED RNA POLYMERASE I,II,III"/>
    <property type="match status" value="1"/>
</dbReference>
<dbReference type="GO" id="GO:0003677">
    <property type="term" value="F:DNA binding"/>
    <property type="evidence" value="ECO:0007669"/>
    <property type="project" value="InterPro"/>
</dbReference>
<dbReference type="AlphaFoldDB" id="A0A1X6PCJ2"/>
<gene>
    <name evidence="7" type="ORF">BU14_0108s0009</name>
</gene>
<comment type="subcellular location">
    <subcellularLocation>
        <location evidence="1">Nucleus</location>
    </subcellularLocation>
</comment>
<organism evidence="7 8">
    <name type="scientific">Porphyra umbilicalis</name>
    <name type="common">Purple laver</name>
    <name type="synonym">Red alga</name>
    <dbReference type="NCBI Taxonomy" id="2786"/>
    <lineage>
        <taxon>Eukaryota</taxon>
        <taxon>Rhodophyta</taxon>
        <taxon>Bangiophyceae</taxon>
        <taxon>Bangiales</taxon>
        <taxon>Bangiaceae</taxon>
        <taxon>Porphyra</taxon>
    </lineage>
</organism>
<evidence type="ECO:0000256" key="1">
    <source>
        <dbReference type="ARBA" id="ARBA00004123"/>
    </source>
</evidence>
<keyword evidence="4" id="KW-0539">Nucleus</keyword>
<evidence type="ECO:0000256" key="2">
    <source>
        <dbReference type="ARBA" id="ARBA00022478"/>
    </source>
</evidence>
<protein>
    <recommendedName>
        <fullName evidence="6">DNA-directed RNA polymerase RBP11-like dimerisation domain-containing protein</fullName>
    </recommendedName>
</protein>
<accession>A0A1X6PCJ2</accession>
<comment type="similarity">
    <text evidence="5">Belongs to the archaeal Rpo11/eukaryotic RPB11/RPC19 RNA polymerase subunit family.</text>
</comment>
<dbReference type="GO" id="GO:0046983">
    <property type="term" value="F:protein dimerization activity"/>
    <property type="evidence" value="ECO:0007669"/>
    <property type="project" value="InterPro"/>
</dbReference>
<dbReference type="HAMAP" id="MF_00261">
    <property type="entry name" value="RNApol_arch_Rpo11"/>
    <property type="match status" value="1"/>
</dbReference>
<dbReference type="GO" id="GO:0006366">
    <property type="term" value="P:transcription by RNA polymerase II"/>
    <property type="evidence" value="ECO:0007669"/>
    <property type="project" value="InterPro"/>
</dbReference>
<dbReference type="InterPro" id="IPR009025">
    <property type="entry name" value="RBP11-like_dimer"/>
</dbReference>
<feature type="domain" description="DNA-directed RNA polymerase RBP11-like dimerisation" evidence="6">
    <location>
        <begin position="33"/>
        <end position="113"/>
    </location>
</feature>
<evidence type="ECO:0000313" key="7">
    <source>
        <dbReference type="EMBL" id="OSX78460.1"/>
    </source>
</evidence>
<dbReference type="InterPro" id="IPR022905">
    <property type="entry name" value="Rpo11-like"/>
</dbReference>
<evidence type="ECO:0000313" key="8">
    <source>
        <dbReference type="Proteomes" id="UP000218209"/>
    </source>
</evidence>
<evidence type="ECO:0000256" key="3">
    <source>
        <dbReference type="ARBA" id="ARBA00023163"/>
    </source>
</evidence>
<dbReference type="EMBL" id="KV918812">
    <property type="protein sequence ID" value="OSX78460.1"/>
    <property type="molecule type" value="Genomic_DNA"/>
</dbReference>
<dbReference type="GO" id="GO:0005665">
    <property type="term" value="C:RNA polymerase II, core complex"/>
    <property type="evidence" value="ECO:0007669"/>
    <property type="project" value="InterPro"/>
</dbReference>
<keyword evidence="8" id="KW-1185">Reference proteome</keyword>
<dbReference type="GO" id="GO:0003899">
    <property type="term" value="F:DNA-directed RNA polymerase activity"/>
    <property type="evidence" value="ECO:0007669"/>
    <property type="project" value="InterPro"/>
</dbReference>
<dbReference type="InterPro" id="IPR008193">
    <property type="entry name" value="RNA_pol_Rpb11_13-16kDa_CS"/>
</dbReference>
<dbReference type="InterPro" id="IPR037685">
    <property type="entry name" value="RBP11"/>
</dbReference>
<dbReference type="OrthoDB" id="10248581at2759"/>
<dbReference type="InterPro" id="IPR036603">
    <property type="entry name" value="RBP11-like"/>
</dbReference>
<dbReference type="SUPFAM" id="SSF55257">
    <property type="entry name" value="RBP11-like subunits of RNA polymerase"/>
    <property type="match status" value="1"/>
</dbReference>
<evidence type="ECO:0000256" key="4">
    <source>
        <dbReference type="ARBA" id="ARBA00023242"/>
    </source>
</evidence>
<dbReference type="Proteomes" id="UP000218209">
    <property type="component" value="Unassembled WGS sequence"/>
</dbReference>
<proteinExistence type="inferred from homology"/>
<keyword evidence="2" id="KW-0240">DNA-directed RNA polymerase</keyword>
<evidence type="ECO:0000256" key="5">
    <source>
        <dbReference type="ARBA" id="ARBA00025751"/>
    </source>
</evidence>
<reference evidence="7 8" key="1">
    <citation type="submission" date="2017-03" db="EMBL/GenBank/DDBJ databases">
        <title>WGS assembly of Porphyra umbilicalis.</title>
        <authorList>
            <person name="Brawley S.H."/>
            <person name="Blouin N.A."/>
            <person name="Ficko-Blean E."/>
            <person name="Wheeler G.L."/>
            <person name="Lohr M."/>
            <person name="Goodson H.V."/>
            <person name="Jenkins J.W."/>
            <person name="Blaby-Haas C.E."/>
            <person name="Helliwell K.E."/>
            <person name="Chan C."/>
            <person name="Marriage T."/>
            <person name="Bhattacharya D."/>
            <person name="Klein A.S."/>
            <person name="Badis Y."/>
            <person name="Brodie J."/>
            <person name="Cao Y."/>
            <person name="Collen J."/>
            <person name="Dittami S.M."/>
            <person name="Gachon C.M."/>
            <person name="Green B.R."/>
            <person name="Karpowicz S."/>
            <person name="Kim J.W."/>
            <person name="Kudahl U."/>
            <person name="Lin S."/>
            <person name="Michel G."/>
            <person name="Mittag M."/>
            <person name="Olson B.J."/>
            <person name="Pangilinan J."/>
            <person name="Peng Y."/>
            <person name="Qiu H."/>
            <person name="Shu S."/>
            <person name="Singer J.T."/>
            <person name="Smith A.G."/>
            <person name="Sprecher B.N."/>
            <person name="Wagner V."/>
            <person name="Wang W."/>
            <person name="Wang Z.-Y."/>
            <person name="Yan J."/>
            <person name="Yarish C."/>
            <person name="Zoeuner-Riek S."/>
            <person name="Zhuang Y."/>
            <person name="Zou Y."/>
            <person name="Lindquist E.A."/>
            <person name="Grimwood J."/>
            <person name="Barry K."/>
            <person name="Rokhsar D.S."/>
            <person name="Schmutz J."/>
            <person name="Stiller J.W."/>
            <person name="Grossman A.R."/>
            <person name="Prochnik S.E."/>
        </authorList>
    </citation>
    <scope>NUCLEOTIDE SEQUENCE [LARGE SCALE GENOMIC DNA]</scope>
    <source>
        <strain evidence="7">4086291</strain>
    </source>
</reference>
<name>A0A1X6PCJ2_PORUM</name>
<dbReference type="CDD" id="cd06926">
    <property type="entry name" value="RNAP_II_RPB11"/>
    <property type="match status" value="1"/>
</dbReference>
<keyword evidence="3" id="KW-0804">Transcription</keyword>